<evidence type="ECO:0000313" key="3">
    <source>
        <dbReference type="Proteomes" id="UP000321926"/>
    </source>
</evidence>
<keyword evidence="3" id="KW-1185">Reference proteome</keyword>
<organism evidence="2 3">
    <name type="scientific">Pontibacter qinzhouensis</name>
    <dbReference type="NCBI Taxonomy" id="2603253"/>
    <lineage>
        <taxon>Bacteria</taxon>
        <taxon>Pseudomonadati</taxon>
        <taxon>Bacteroidota</taxon>
        <taxon>Cytophagia</taxon>
        <taxon>Cytophagales</taxon>
        <taxon>Hymenobacteraceae</taxon>
        <taxon>Pontibacter</taxon>
    </lineage>
</organism>
<sequence>MKNKRKTKTPATPAKKSSPSVFNVQLAEVRMPSINLTQLKYSVNPWVNYGDKNLWPEYLIKLITYSTVHQSFINKRSKLIYSEGLSYSDNISEFLENLNEEGGTADNLLEIVSTDLSVLETFAVVVRYNRMKDKIVAIDYLDSSKVRVDKNLDVLGNVQGYWISADWTNPTVNKPQYFEKFNPNNINETTQVYFYHKRATGNPFYPIISYASAIHFIEMAYEMGKFSLNDILNGFFGSALLSITANMTDEQKAEFMAKIKAGFTGSENASKLLTVISEEINSVTLTPLNPTDNTDKVASRKKVAVDEISTAHGGNPIVAGVTMDGSTLGSDGKLYRDALEIYYIDVIRHYQKPFISFIRRVLDFNGYSDYELEITSSALMTDTEVPAWKMDYLKPEVWIAEQGYSTEDILPELINGAGDVENPDEVTDDTPEIESETE</sequence>
<accession>A0A5C8IQ35</accession>
<feature type="region of interest" description="Disordered" evidence="1">
    <location>
        <begin position="415"/>
        <end position="438"/>
    </location>
</feature>
<name>A0A5C8IQ35_9BACT</name>
<protein>
    <submittedName>
        <fullName evidence="2">Phage portal protein</fullName>
    </submittedName>
</protein>
<dbReference type="Proteomes" id="UP000321926">
    <property type="component" value="Unassembled WGS sequence"/>
</dbReference>
<gene>
    <name evidence="2" type="ORF">FVR03_22745</name>
</gene>
<dbReference type="AlphaFoldDB" id="A0A5C8IQ35"/>
<evidence type="ECO:0000313" key="2">
    <source>
        <dbReference type="EMBL" id="TXK23320.1"/>
    </source>
</evidence>
<dbReference type="EMBL" id="VRTY01000149">
    <property type="protein sequence ID" value="TXK23320.1"/>
    <property type="molecule type" value="Genomic_DNA"/>
</dbReference>
<proteinExistence type="predicted"/>
<dbReference type="OrthoDB" id="891702at2"/>
<dbReference type="RefSeq" id="WP_147924079.1">
    <property type="nucleotide sequence ID" value="NZ_VRTY01000149.1"/>
</dbReference>
<reference evidence="2 3" key="1">
    <citation type="submission" date="2019-08" db="EMBL/GenBank/DDBJ databases">
        <authorList>
            <person name="Shi S."/>
        </authorList>
    </citation>
    <scope>NUCLEOTIDE SEQUENCE [LARGE SCALE GENOMIC DNA]</scope>
    <source>
        <strain evidence="2 3">GY10130</strain>
    </source>
</reference>
<feature type="compositionally biased region" description="Acidic residues" evidence="1">
    <location>
        <begin position="421"/>
        <end position="438"/>
    </location>
</feature>
<comment type="caution">
    <text evidence="2">The sequence shown here is derived from an EMBL/GenBank/DDBJ whole genome shotgun (WGS) entry which is preliminary data.</text>
</comment>
<evidence type="ECO:0000256" key="1">
    <source>
        <dbReference type="SAM" id="MobiDB-lite"/>
    </source>
</evidence>